<evidence type="ECO:0000313" key="10">
    <source>
        <dbReference type="EMBL" id="VEL23808.1"/>
    </source>
</evidence>
<dbReference type="GO" id="GO:0005634">
    <property type="term" value="C:nucleus"/>
    <property type="evidence" value="ECO:0007669"/>
    <property type="project" value="UniProtKB-SubCell"/>
</dbReference>
<reference evidence="10" key="1">
    <citation type="submission" date="2018-11" db="EMBL/GenBank/DDBJ databases">
        <authorList>
            <consortium name="Pathogen Informatics"/>
        </authorList>
    </citation>
    <scope>NUCLEOTIDE SEQUENCE</scope>
</reference>
<keyword evidence="11" id="KW-1185">Reference proteome</keyword>
<dbReference type="FunFam" id="3.30.160.60:FF:000744">
    <property type="entry name" value="zinc finger E-box-binding homeobox 1"/>
    <property type="match status" value="1"/>
</dbReference>
<dbReference type="AlphaFoldDB" id="A0A3S5CNN7"/>
<proteinExistence type="predicted"/>
<dbReference type="OrthoDB" id="427030at2759"/>
<evidence type="ECO:0000256" key="6">
    <source>
        <dbReference type="ARBA" id="ARBA00023242"/>
    </source>
</evidence>
<keyword evidence="3" id="KW-0677">Repeat</keyword>
<evidence type="ECO:0000256" key="2">
    <source>
        <dbReference type="ARBA" id="ARBA00022723"/>
    </source>
</evidence>
<name>A0A3S5CNN7_9PLAT</name>
<evidence type="ECO:0000256" key="7">
    <source>
        <dbReference type="PROSITE-ProRule" id="PRU00042"/>
    </source>
</evidence>
<dbReference type="Gene3D" id="3.30.160.60">
    <property type="entry name" value="Classic Zinc Finger"/>
    <property type="match status" value="1"/>
</dbReference>
<evidence type="ECO:0000259" key="9">
    <source>
        <dbReference type="PROSITE" id="PS50157"/>
    </source>
</evidence>
<dbReference type="PROSITE" id="PS00028">
    <property type="entry name" value="ZINC_FINGER_C2H2_1"/>
    <property type="match status" value="1"/>
</dbReference>
<keyword evidence="6" id="KW-0539">Nucleus</keyword>
<dbReference type="InterPro" id="IPR036236">
    <property type="entry name" value="Znf_C2H2_sf"/>
</dbReference>
<dbReference type="GO" id="GO:0008270">
    <property type="term" value="F:zinc ion binding"/>
    <property type="evidence" value="ECO:0007669"/>
    <property type="project" value="UniProtKB-KW"/>
</dbReference>
<evidence type="ECO:0000256" key="4">
    <source>
        <dbReference type="ARBA" id="ARBA00022771"/>
    </source>
</evidence>
<comment type="subcellular location">
    <subcellularLocation>
        <location evidence="1">Nucleus</location>
    </subcellularLocation>
</comment>
<evidence type="ECO:0000256" key="8">
    <source>
        <dbReference type="SAM" id="MobiDB-lite"/>
    </source>
</evidence>
<protein>
    <recommendedName>
        <fullName evidence="9">C2H2-type domain-containing protein</fullName>
    </recommendedName>
</protein>
<dbReference type="GO" id="GO:0010468">
    <property type="term" value="P:regulation of gene expression"/>
    <property type="evidence" value="ECO:0007669"/>
    <property type="project" value="UniProtKB-ARBA"/>
</dbReference>
<dbReference type="SUPFAM" id="SSF57667">
    <property type="entry name" value="beta-beta-alpha zinc fingers"/>
    <property type="match status" value="1"/>
</dbReference>
<dbReference type="PROSITE" id="PS50157">
    <property type="entry name" value="ZINC_FINGER_C2H2_2"/>
    <property type="match status" value="1"/>
</dbReference>
<keyword evidence="4 7" id="KW-0863">Zinc-finger</keyword>
<feature type="region of interest" description="Disordered" evidence="8">
    <location>
        <begin position="1"/>
        <end position="66"/>
    </location>
</feature>
<feature type="compositionally biased region" description="Pro residues" evidence="8">
    <location>
        <begin position="7"/>
        <end position="16"/>
    </location>
</feature>
<accession>A0A3S5CNN7</accession>
<dbReference type="Proteomes" id="UP000784294">
    <property type="component" value="Unassembled WGS sequence"/>
</dbReference>
<evidence type="ECO:0000256" key="5">
    <source>
        <dbReference type="ARBA" id="ARBA00022833"/>
    </source>
</evidence>
<gene>
    <name evidence="10" type="ORF">PXEA_LOCUS17248</name>
</gene>
<organism evidence="10 11">
    <name type="scientific">Protopolystoma xenopodis</name>
    <dbReference type="NCBI Taxonomy" id="117903"/>
    <lineage>
        <taxon>Eukaryota</taxon>
        <taxon>Metazoa</taxon>
        <taxon>Spiralia</taxon>
        <taxon>Lophotrochozoa</taxon>
        <taxon>Platyhelminthes</taxon>
        <taxon>Monogenea</taxon>
        <taxon>Polyopisthocotylea</taxon>
        <taxon>Polystomatidea</taxon>
        <taxon>Polystomatidae</taxon>
        <taxon>Protopolystoma</taxon>
    </lineage>
</organism>
<feature type="domain" description="C2H2-type" evidence="9">
    <location>
        <begin position="81"/>
        <end position="108"/>
    </location>
</feature>
<evidence type="ECO:0000256" key="3">
    <source>
        <dbReference type="ARBA" id="ARBA00022737"/>
    </source>
</evidence>
<keyword evidence="5" id="KW-0862">Zinc</keyword>
<evidence type="ECO:0000313" key="11">
    <source>
        <dbReference type="Proteomes" id="UP000784294"/>
    </source>
</evidence>
<comment type="caution">
    <text evidence="10">The sequence shown here is derived from an EMBL/GenBank/DDBJ whole genome shotgun (WGS) entry which is preliminary data.</text>
</comment>
<sequence length="109" mass="12264">MRGLPATSPPPLPLPVQSPHLEAQLYHHHHQHSQQSQQQEVKQQHLQPHQLLLQHQPQSVHQQAFAPSIAVSSGPVGQETFACDQCKKIFSKHSSLARHKYEHTGESNV</sequence>
<dbReference type="InterPro" id="IPR013087">
    <property type="entry name" value="Znf_C2H2_type"/>
</dbReference>
<dbReference type="EMBL" id="CAAALY010064091">
    <property type="protein sequence ID" value="VEL23808.1"/>
    <property type="molecule type" value="Genomic_DNA"/>
</dbReference>
<keyword evidence="2" id="KW-0479">Metal-binding</keyword>
<evidence type="ECO:0000256" key="1">
    <source>
        <dbReference type="ARBA" id="ARBA00004123"/>
    </source>
</evidence>
<feature type="compositionally biased region" description="Low complexity" evidence="8">
    <location>
        <begin position="33"/>
        <end position="63"/>
    </location>
</feature>